<evidence type="ECO:0000313" key="7">
    <source>
        <dbReference type="EMBL" id="CAB9502501.1"/>
    </source>
</evidence>
<evidence type="ECO:0000256" key="2">
    <source>
        <dbReference type="ARBA" id="ARBA00022840"/>
    </source>
</evidence>
<feature type="binding site" evidence="3">
    <location>
        <position position="199"/>
    </location>
    <ligand>
        <name>ATP</name>
        <dbReference type="ChEBI" id="CHEBI:30616"/>
    </ligand>
</feature>
<keyword evidence="4" id="KW-0723">Serine/threonine-protein kinase</keyword>
<dbReference type="OrthoDB" id="40902at2759"/>
<reference evidence="7" key="1">
    <citation type="submission" date="2020-06" db="EMBL/GenBank/DDBJ databases">
        <authorList>
            <consortium name="Plant Systems Biology data submission"/>
        </authorList>
    </citation>
    <scope>NUCLEOTIDE SEQUENCE</scope>
    <source>
        <strain evidence="7">D6</strain>
    </source>
</reference>
<dbReference type="Pfam" id="PF00069">
    <property type="entry name" value="Pkinase"/>
    <property type="match status" value="1"/>
</dbReference>
<feature type="domain" description="Protein kinase" evidence="6">
    <location>
        <begin position="169"/>
        <end position="433"/>
    </location>
</feature>
<keyword evidence="8" id="KW-1185">Reference proteome</keyword>
<dbReference type="AlphaFoldDB" id="A0A9N8DKV8"/>
<dbReference type="SMART" id="SM00220">
    <property type="entry name" value="S_TKc"/>
    <property type="match status" value="1"/>
</dbReference>
<keyword evidence="7" id="KW-0808">Transferase</keyword>
<feature type="region of interest" description="Disordered" evidence="5">
    <location>
        <begin position="99"/>
        <end position="128"/>
    </location>
</feature>
<evidence type="ECO:0000256" key="5">
    <source>
        <dbReference type="SAM" id="MobiDB-lite"/>
    </source>
</evidence>
<gene>
    <name evidence="7" type="ORF">SEMRO_138_G064770.1</name>
</gene>
<dbReference type="GO" id="GO:0005524">
    <property type="term" value="F:ATP binding"/>
    <property type="evidence" value="ECO:0007669"/>
    <property type="project" value="UniProtKB-UniRule"/>
</dbReference>
<dbReference type="InterPro" id="IPR008271">
    <property type="entry name" value="Ser/Thr_kinase_AS"/>
</dbReference>
<dbReference type="EMBL" id="CAICTM010000137">
    <property type="protein sequence ID" value="CAB9502501.1"/>
    <property type="molecule type" value="Genomic_DNA"/>
</dbReference>
<accession>A0A9N8DKV8</accession>
<dbReference type="PANTHER" id="PTHR24347">
    <property type="entry name" value="SERINE/THREONINE-PROTEIN KINASE"/>
    <property type="match status" value="1"/>
</dbReference>
<dbReference type="InterPro" id="IPR011009">
    <property type="entry name" value="Kinase-like_dom_sf"/>
</dbReference>
<dbReference type="Gene3D" id="1.10.510.10">
    <property type="entry name" value="Transferase(Phosphotransferase) domain 1"/>
    <property type="match status" value="1"/>
</dbReference>
<evidence type="ECO:0000256" key="1">
    <source>
        <dbReference type="ARBA" id="ARBA00022741"/>
    </source>
</evidence>
<dbReference type="Proteomes" id="UP001153069">
    <property type="component" value="Unassembled WGS sequence"/>
</dbReference>
<keyword evidence="7" id="KW-0418">Kinase</keyword>
<dbReference type="PROSITE" id="PS00108">
    <property type="entry name" value="PROTEIN_KINASE_ST"/>
    <property type="match status" value="1"/>
</dbReference>
<dbReference type="GO" id="GO:0004674">
    <property type="term" value="F:protein serine/threonine kinase activity"/>
    <property type="evidence" value="ECO:0007669"/>
    <property type="project" value="UniProtKB-KW"/>
</dbReference>
<comment type="similarity">
    <text evidence="4">Belongs to the protein kinase superfamily.</text>
</comment>
<keyword evidence="1 3" id="KW-0547">Nucleotide-binding</keyword>
<proteinExistence type="inferred from homology"/>
<dbReference type="SUPFAM" id="SSF56112">
    <property type="entry name" value="Protein kinase-like (PK-like)"/>
    <property type="match status" value="1"/>
</dbReference>
<dbReference type="InterPro" id="IPR000719">
    <property type="entry name" value="Prot_kinase_dom"/>
</dbReference>
<evidence type="ECO:0000256" key="3">
    <source>
        <dbReference type="PROSITE-ProRule" id="PRU10141"/>
    </source>
</evidence>
<evidence type="ECO:0000313" key="8">
    <source>
        <dbReference type="Proteomes" id="UP001153069"/>
    </source>
</evidence>
<dbReference type="PROSITE" id="PS00107">
    <property type="entry name" value="PROTEIN_KINASE_ATP"/>
    <property type="match status" value="1"/>
</dbReference>
<organism evidence="7 8">
    <name type="scientific">Seminavis robusta</name>
    <dbReference type="NCBI Taxonomy" id="568900"/>
    <lineage>
        <taxon>Eukaryota</taxon>
        <taxon>Sar</taxon>
        <taxon>Stramenopiles</taxon>
        <taxon>Ochrophyta</taxon>
        <taxon>Bacillariophyta</taxon>
        <taxon>Bacillariophyceae</taxon>
        <taxon>Bacillariophycidae</taxon>
        <taxon>Naviculales</taxon>
        <taxon>Naviculaceae</taxon>
        <taxon>Seminavis</taxon>
    </lineage>
</organism>
<sequence length="436" mass="49885">MNVISSSQRQQQQRQQQQQLQEVDISLIMKESESPMTQRNSRKSFGCWQRVMKKANASLGSTMTAATSMLGSLDGEFDFDEEDSLCMWDDDYYYGTTTDDDDELDQTIGGSSSKRHRNSSLSLPQHHSHLDESMDLTDLQFLPRQLQRQEKPLVGRYNGVDEESFHASYDLGEALGEGAFGSVHKCYPANGSEDAYAVKSVPMDKYNHEEIEILDELKECPTIVQLKDVFHESDESFIVMEEIQGGELLERIAEKECYSEEEAKVLFKTLLETVLYCHQRGIAHCDIKPENILLQSQDDDTTMKLVDFGLAKRFRHDDEDGTIERIFDMHGSAEYAAPEVFNRPEDDTEIGYDERCDIWSCGVVLYVLLGGYAPFEADTSDEMIKVVGKGKFKFHKRYWKHVSRDAKLLIAKMMQVKPDKRCTLEEALASPWFDTN</sequence>
<evidence type="ECO:0000259" key="6">
    <source>
        <dbReference type="PROSITE" id="PS50011"/>
    </source>
</evidence>
<comment type="caution">
    <text evidence="7">The sequence shown here is derived from an EMBL/GenBank/DDBJ whole genome shotgun (WGS) entry which is preliminary data.</text>
</comment>
<protein>
    <submittedName>
        <fullName evidence="7">MAP kinase-activated protein kinase 2</fullName>
    </submittedName>
</protein>
<evidence type="ECO:0000256" key="4">
    <source>
        <dbReference type="RuleBase" id="RU000304"/>
    </source>
</evidence>
<keyword evidence="2 3" id="KW-0067">ATP-binding</keyword>
<dbReference type="FunFam" id="1.10.510.10:FF:000571">
    <property type="entry name" value="Maternal embryonic leucine zipper kinase"/>
    <property type="match status" value="1"/>
</dbReference>
<dbReference type="PROSITE" id="PS50011">
    <property type="entry name" value="PROTEIN_KINASE_DOM"/>
    <property type="match status" value="1"/>
</dbReference>
<name>A0A9N8DKV8_9STRA</name>
<dbReference type="Gene3D" id="3.30.200.20">
    <property type="entry name" value="Phosphorylase Kinase, domain 1"/>
    <property type="match status" value="1"/>
</dbReference>
<dbReference type="CDD" id="cd05117">
    <property type="entry name" value="STKc_CAMK"/>
    <property type="match status" value="1"/>
</dbReference>
<dbReference type="InterPro" id="IPR017441">
    <property type="entry name" value="Protein_kinase_ATP_BS"/>
</dbReference>